<dbReference type="InterPro" id="IPR032774">
    <property type="entry name" value="WG_beta_rep"/>
</dbReference>
<dbReference type="Pfam" id="PF14903">
    <property type="entry name" value="WG_beta_rep"/>
    <property type="match status" value="3"/>
</dbReference>
<gene>
    <name evidence="2" type="ORF">AFK20_04425</name>
</gene>
<dbReference type="Proteomes" id="UP000053900">
    <property type="component" value="Unassembled WGS sequence"/>
</dbReference>
<keyword evidence="3" id="KW-1185">Reference proteome</keyword>
<proteinExistence type="predicted"/>
<protein>
    <recommendedName>
        <fullName evidence="4">WG containing repeat-containing protein</fullName>
    </recommendedName>
</protein>
<evidence type="ECO:0000256" key="1">
    <source>
        <dbReference type="SAM" id="SignalP"/>
    </source>
</evidence>
<comment type="caution">
    <text evidence="2">The sequence shown here is derived from an EMBL/GenBank/DDBJ whole genome shotgun (WGS) entry which is preliminary data.</text>
</comment>
<sequence>MKQLTKALLLAIGFLPLVSFADGDCSNLDLTTISSDYKILKCANNGLYTYANANDDSNTPVGFIASHGYTSPSTDEQGKLTPFQGGISQAIKKVNGVYKAGLVNIDGDLIVPHIYDMAFSTSRGDTVVAIGDFSDLSKLDNGAKWGVIDNKGKILVPIVYDNISTFGDEDIGFLVFKKTQNNVMKYGFIDLKGKMIAPTDYDKIGLLPSKQAIRAFKGGQIYQFPIK</sequence>
<organism evidence="2 3">
    <name type="scientific">Enhydrobacter aerosaccus</name>
    <dbReference type="NCBI Taxonomy" id="225324"/>
    <lineage>
        <taxon>Bacteria</taxon>
        <taxon>Pseudomonadati</taxon>
        <taxon>Pseudomonadota</taxon>
        <taxon>Alphaproteobacteria</taxon>
        <taxon>Hyphomicrobiales</taxon>
        <taxon>Enhydrobacter</taxon>
    </lineage>
</organism>
<dbReference type="PANTHER" id="PTHR37841">
    <property type="entry name" value="GLR2918 PROTEIN"/>
    <property type="match status" value="1"/>
</dbReference>
<evidence type="ECO:0008006" key="4">
    <source>
        <dbReference type="Google" id="ProtNLM"/>
    </source>
</evidence>
<accession>A0ABR5IMP3</accession>
<evidence type="ECO:0000313" key="2">
    <source>
        <dbReference type="EMBL" id="KND22357.1"/>
    </source>
</evidence>
<keyword evidence="1" id="KW-0732">Signal</keyword>
<feature type="chain" id="PRO_5045207985" description="WG containing repeat-containing protein" evidence="1">
    <location>
        <begin position="22"/>
        <end position="227"/>
    </location>
</feature>
<feature type="signal peptide" evidence="1">
    <location>
        <begin position="1"/>
        <end position="21"/>
    </location>
</feature>
<dbReference type="PANTHER" id="PTHR37841:SF1">
    <property type="entry name" value="DUF3298 DOMAIN-CONTAINING PROTEIN"/>
    <property type="match status" value="1"/>
</dbReference>
<evidence type="ECO:0000313" key="3">
    <source>
        <dbReference type="Proteomes" id="UP000053900"/>
    </source>
</evidence>
<reference evidence="2 3" key="1">
    <citation type="submission" date="2015-07" db="EMBL/GenBank/DDBJ databases">
        <title>Draft genome of Enhydrobacter aerosaccus.</title>
        <authorList>
            <person name="Wang X."/>
        </authorList>
    </citation>
    <scope>NUCLEOTIDE SEQUENCE [LARGE SCALE GENOMIC DNA]</scope>
    <source>
        <strain evidence="2 3">CGMCC9176</strain>
    </source>
</reference>
<name>A0ABR5IMP3_9HYPH</name>
<dbReference type="EMBL" id="LGSW01000002">
    <property type="protein sequence ID" value="KND22357.1"/>
    <property type="molecule type" value="Genomic_DNA"/>
</dbReference>